<dbReference type="SUPFAM" id="SSF52047">
    <property type="entry name" value="RNI-like"/>
    <property type="match status" value="1"/>
</dbReference>
<dbReference type="PANTHER" id="PTHR24114:SF2">
    <property type="entry name" value="F-BOX DOMAIN-CONTAINING PROTEIN-RELATED"/>
    <property type="match status" value="1"/>
</dbReference>
<evidence type="ECO:0000313" key="1">
    <source>
        <dbReference type="EMBL" id="KAA6379912.1"/>
    </source>
</evidence>
<accession>A0A5J4VBV8</accession>
<comment type="caution">
    <text evidence="1">The sequence shown here is derived from an EMBL/GenBank/DDBJ whole genome shotgun (WGS) entry which is preliminary data.</text>
</comment>
<evidence type="ECO:0000313" key="2">
    <source>
        <dbReference type="Proteomes" id="UP000324800"/>
    </source>
</evidence>
<dbReference type="Proteomes" id="UP000324800">
    <property type="component" value="Unassembled WGS sequence"/>
</dbReference>
<dbReference type="AlphaFoldDB" id="A0A5J4VBV8"/>
<gene>
    <name evidence="1" type="ORF">EZS28_024561</name>
</gene>
<name>A0A5J4VBV8_9EUKA</name>
<proteinExistence type="predicted"/>
<dbReference type="PANTHER" id="PTHR24114">
    <property type="entry name" value="LEUCINE RICH REPEAT FAMILY PROTEIN"/>
    <property type="match status" value="1"/>
</dbReference>
<reference evidence="1 2" key="1">
    <citation type="submission" date="2019-03" db="EMBL/GenBank/DDBJ databases">
        <title>Single cell metagenomics reveals metabolic interactions within the superorganism composed of flagellate Streblomastix strix and complex community of Bacteroidetes bacteria on its surface.</title>
        <authorList>
            <person name="Treitli S.C."/>
            <person name="Kolisko M."/>
            <person name="Husnik F."/>
            <person name="Keeling P."/>
            <person name="Hampl V."/>
        </authorList>
    </citation>
    <scope>NUCLEOTIDE SEQUENCE [LARGE SCALE GENOMIC DNA]</scope>
    <source>
        <strain evidence="1">ST1C</strain>
    </source>
</reference>
<dbReference type="InterPro" id="IPR052394">
    <property type="entry name" value="LRR-containing"/>
</dbReference>
<dbReference type="SMART" id="SM00368">
    <property type="entry name" value="LRR_RI"/>
    <property type="match status" value="7"/>
</dbReference>
<protein>
    <submittedName>
        <fullName evidence="1">Uncharacterized protein</fullName>
    </submittedName>
</protein>
<dbReference type="Pfam" id="PF13516">
    <property type="entry name" value="LRR_6"/>
    <property type="match status" value="2"/>
</dbReference>
<sequence length="419" mass="46364">MIDVCEQASIGEAFECLRFYENECKKLGISAEQTIVKNLQDAISEGEQLMQITIKNKILSTKQVQSLSSLITYDQNNGLTVIDLEGSLNEPQVEIILEAVLRSPSVEIMNIRNCKCISDRSCTILADGIIRGHTLRIIDISLNDITIQGLKKLGSAFRSERCGIQVLRMGQMTPSNSICGSIGYFGQEMKLNTSLLNLVLAENKLDETNAIEIAQFLCNTDRGIIAIAKALQTNRTLLSIILWNNKITSVGVEVLVNALLTNRTLQHLDLGMNKIGKEGMKHIVRLVQGSQTITTLGLAGTEIQTEEIVSLSRALSHNTCLMRLDLRRNLQIGLKALSELTRSLESNPSVQCVCLDAEAIIEKAPVGKNRVEVQKELQKIQIICAEHVNMFVVKNKQALEAYAESKAERQDKKTDDQDG</sequence>
<dbReference type="InterPro" id="IPR032675">
    <property type="entry name" value="LRR_dom_sf"/>
</dbReference>
<dbReference type="Gene3D" id="3.80.10.10">
    <property type="entry name" value="Ribonuclease Inhibitor"/>
    <property type="match status" value="3"/>
</dbReference>
<organism evidence="1 2">
    <name type="scientific">Streblomastix strix</name>
    <dbReference type="NCBI Taxonomy" id="222440"/>
    <lineage>
        <taxon>Eukaryota</taxon>
        <taxon>Metamonada</taxon>
        <taxon>Preaxostyla</taxon>
        <taxon>Oxymonadida</taxon>
        <taxon>Streblomastigidae</taxon>
        <taxon>Streblomastix</taxon>
    </lineage>
</organism>
<dbReference type="EMBL" id="SNRW01008198">
    <property type="protein sequence ID" value="KAA6379912.1"/>
    <property type="molecule type" value="Genomic_DNA"/>
</dbReference>
<dbReference type="OrthoDB" id="272549at2759"/>
<dbReference type="InterPro" id="IPR001611">
    <property type="entry name" value="Leu-rich_rpt"/>
</dbReference>